<protein>
    <submittedName>
        <fullName evidence="1">Uncharacterized protein</fullName>
    </submittedName>
</protein>
<name>A0A8J3Q3N0_9ACTN</name>
<dbReference type="Proteomes" id="UP000612899">
    <property type="component" value="Unassembled WGS sequence"/>
</dbReference>
<dbReference type="AlphaFoldDB" id="A0A8J3Q3N0"/>
<gene>
    <name evidence="1" type="ORF">Rhe02_09210</name>
</gene>
<keyword evidence="2" id="KW-1185">Reference proteome</keyword>
<sequence length="261" mass="29253">MLVQHEAGLPEVEHLVRHVDTIAAPHRDRPTLRVYCLLPSNIEHLIGQLAKADMQTPRIEVIRVLTQPLQPPRLAQLMGEAASAETSLLQIWSYLELSSVAELAQLSDLLKERAVDSAGQPAFRRFPVVEVPGSFSINDADPIADFWYQHPQVQTASSRSLHGRLETFFRLFELARLAHILAGLPHVAADDAELGDREHLPAFEDWLRRRELLTTEPYLQNAILEHDVDLLADSHECQSPVFTFAALPRHLDAVRSSGGLQ</sequence>
<proteinExistence type="predicted"/>
<evidence type="ECO:0000313" key="2">
    <source>
        <dbReference type="Proteomes" id="UP000612899"/>
    </source>
</evidence>
<accession>A0A8J3Q3N0</accession>
<reference evidence="1" key="1">
    <citation type="submission" date="2021-01" db="EMBL/GenBank/DDBJ databases">
        <title>Whole genome shotgun sequence of Rhizocola hellebori NBRC 109834.</title>
        <authorList>
            <person name="Komaki H."/>
            <person name="Tamura T."/>
        </authorList>
    </citation>
    <scope>NUCLEOTIDE SEQUENCE</scope>
    <source>
        <strain evidence="1">NBRC 109834</strain>
    </source>
</reference>
<evidence type="ECO:0000313" key="1">
    <source>
        <dbReference type="EMBL" id="GIH02854.1"/>
    </source>
</evidence>
<organism evidence="1 2">
    <name type="scientific">Rhizocola hellebori</name>
    <dbReference type="NCBI Taxonomy" id="1392758"/>
    <lineage>
        <taxon>Bacteria</taxon>
        <taxon>Bacillati</taxon>
        <taxon>Actinomycetota</taxon>
        <taxon>Actinomycetes</taxon>
        <taxon>Micromonosporales</taxon>
        <taxon>Micromonosporaceae</taxon>
        <taxon>Rhizocola</taxon>
    </lineage>
</organism>
<dbReference type="EMBL" id="BONY01000004">
    <property type="protein sequence ID" value="GIH02854.1"/>
    <property type="molecule type" value="Genomic_DNA"/>
</dbReference>
<comment type="caution">
    <text evidence="1">The sequence shown here is derived from an EMBL/GenBank/DDBJ whole genome shotgun (WGS) entry which is preliminary data.</text>
</comment>